<dbReference type="RefSeq" id="WP_289455816.1">
    <property type="nucleotide sequence ID" value="NZ_JAUCGQ010000002.1"/>
</dbReference>
<accession>A0ABT7SHZ4</accession>
<evidence type="ECO:0000313" key="1">
    <source>
        <dbReference type="EMBL" id="MDM7855808.1"/>
    </source>
</evidence>
<dbReference type="Proteomes" id="UP001529338">
    <property type="component" value="Unassembled WGS sequence"/>
</dbReference>
<gene>
    <name evidence="1" type="ORF">QRT04_12785</name>
</gene>
<organism evidence="1 2">
    <name type="scientific">Cellulomonas alba</name>
    <dbReference type="NCBI Taxonomy" id="3053467"/>
    <lineage>
        <taxon>Bacteria</taxon>
        <taxon>Bacillati</taxon>
        <taxon>Actinomycetota</taxon>
        <taxon>Actinomycetes</taxon>
        <taxon>Micrococcales</taxon>
        <taxon>Cellulomonadaceae</taxon>
        <taxon>Cellulomonas</taxon>
    </lineage>
</organism>
<proteinExistence type="predicted"/>
<reference evidence="1 2" key="1">
    <citation type="submission" date="2023-06" db="EMBL/GenBank/DDBJ databases">
        <title>Cellulomonas sp. MW4 Whole genome sequence.</title>
        <authorList>
            <person name="Park S."/>
        </authorList>
    </citation>
    <scope>NUCLEOTIDE SEQUENCE [LARGE SCALE GENOMIC DNA]</scope>
    <source>
        <strain evidence="1 2">MW4</strain>
    </source>
</reference>
<protein>
    <submittedName>
        <fullName evidence="1">Uncharacterized protein</fullName>
    </submittedName>
</protein>
<comment type="caution">
    <text evidence="1">The sequence shown here is derived from an EMBL/GenBank/DDBJ whole genome shotgun (WGS) entry which is preliminary data.</text>
</comment>
<sequence>MAEVPGAGDRWKQVHFNLDIARRFFNLEPGSNRSITLERIGPTGYVVERASRQLVIPESNRNSRIEFSFGRAAEYPPAPNRPIVVVVEASYLTYRYRTLMPGEPGYEGAKALLAAGPSIGKGVRRRIVTLDDLEGYWPHALLRGGI</sequence>
<evidence type="ECO:0000313" key="2">
    <source>
        <dbReference type="Proteomes" id="UP001529338"/>
    </source>
</evidence>
<keyword evidence="2" id="KW-1185">Reference proteome</keyword>
<name>A0ABT7SHZ4_9CELL</name>
<dbReference type="EMBL" id="JAUCGQ010000002">
    <property type="protein sequence ID" value="MDM7855808.1"/>
    <property type="molecule type" value="Genomic_DNA"/>
</dbReference>